<evidence type="ECO:0000256" key="7">
    <source>
        <dbReference type="ARBA" id="ARBA00023136"/>
    </source>
</evidence>
<evidence type="ECO:0000256" key="5">
    <source>
        <dbReference type="ARBA" id="ARBA00022692"/>
    </source>
</evidence>
<keyword evidence="4 9" id="KW-0132">Cell division</keyword>
<evidence type="ECO:0000256" key="3">
    <source>
        <dbReference type="ARBA" id="ARBA00022519"/>
    </source>
</evidence>
<keyword evidence="7 9" id="KW-0472">Membrane</keyword>
<organism evidence="11 12">
    <name type="scientific">Phreatobacter aquaticus</name>
    <dbReference type="NCBI Taxonomy" id="2570229"/>
    <lineage>
        <taxon>Bacteria</taxon>
        <taxon>Pseudomonadati</taxon>
        <taxon>Pseudomonadota</taxon>
        <taxon>Alphaproteobacteria</taxon>
        <taxon>Hyphomicrobiales</taxon>
        <taxon>Phreatobacteraceae</taxon>
        <taxon>Phreatobacter</taxon>
    </lineage>
</organism>
<dbReference type="Proteomes" id="UP000298588">
    <property type="component" value="Chromosome"/>
</dbReference>
<evidence type="ECO:0000256" key="9">
    <source>
        <dbReference type="HAMAP-Rule" id="MF_00911"/>
    </source>
</evidence>
<dbReference type="HAMAP" id="MF_00911">
    <property type="entry name" value="FtsQ_subfam"/>
    <property type="match status" value="1"/>
</dbReference>
<keyword evidence="2 9" id="KW-1003">Cell membrane</keyword>
<dbReference type="InterPro" id="IPR026579">
    <property type="entry name" value="FtsQ"/>
</dbReference>
<keyword evidence="3 9" id="KW-0997">Cell inner membrane</keyword>
<evidence type="ECO:0000256" key="4">
    <source>
        <dbReference type="ARBA" id="ARBA00022618"/>
    </source>
</evidence>
<evidence type="ECO:0000256" key="1">
    <source>
        <dbReference type="ARBA" id="ARBA00004370"/>
    </source>
</evidence>
<dbReference type="PROSITE" id="PS51779">
    <property type="entry name" value="POTRA"/>
    <property type="match status" value="1"/>
</dbReference>
<dbReference type="AlphaFoldDB" id="A0A4D7QDK6"/>
<evidence type="ECO:0000313" key="11">
    <source>
        <dbReference type="EMBL" id="QCK86090.1"/>
    </source>
</evidence>
<dbReference type="PANTHER" id="PTHR35851:SF1">
    <property type="entry name" value="CELL DIVISION PROTEIN FTSQ"/>
    <property type="match status" value="1"/>
</dbReference>
<proteinExistence type="inferred from homology"/>
<evidence type="ECO:0000256" key="6">
    <source>
        <dbReference type="ARBA" id="ARBA00022989"/>
    </source>
</evidence>
<dbReference type="GO" id="GO:0005886">
    <property type="term" value="C:plasma membrane"/>
    <property type="evidence" value="ECO:0007669"/>
    <property type="project" value="UniProtKB-SubCell"/>
</dbReference>
<comment type="similarity">
    <text evidence="9">Belongs to the FtsQ/DivIB family. FtsQ subfamily.</text>
</comment>
<evidence type="ECO:0000256" key="8">
    <source>
        <dbReference type="ARBA" id="ARBA00023306"/>
    </source>
</evidence>
<comment type="function">
    <text evidence="9">Essential cell division protein.</text>
</comment>
<evidence type="ECO:0000259" key="10">
    <source>
        <dbReference type="PROSITE" id="PS51779"/>
    </source>
</evidence>
<evidence type="ECO:0000313" key="12">
    <source>
        <dbReference type="Proteomes" id="UP000298588"/>
    </source>
</evidence>
<dbReference type="InterPro" id="IPR045335">
    <property type="entry name" value="FtsQ_C_sf"/>
</dbReference>
<keyword evidence="6 9" id="KW-1133">Transmembrane helix</keyword>
<dbReference type="PANTHER" id="PTHR35851">
    <property type="entry name" value="CELL DIVISION PROTEIN FTSQ"/>
    <property type="match status" value="1"/>
</dbReference>
<dbReference type="Gene3D" id="3.10.20.310">
    <property type="entry name" value="membrane protein fhac"/>
    <property type="match status" value="1"/>
</dbReference>
<evidence type="ECO:0000256" key="2">
    <source>
        <dbReference type="ARBA" id="ARBA00022475"/>
    </source>
</evidence>
<dbReference type="GO" id="GO:0090529">
    <property type="term" value="P:cell septum assembly"/>
    <property type="evidence" value="ECO:0007669"/>
    <property type="project" value="InterPro"/>
</dbReference>
<keyword evidence="8 9" id="KW-0131">Cell cycle</keyword>
<gene>
    <name evidence="9" type="primary">ftsQ</name>
    <name evidence="11" type="ORF">E8L99_10150</name>
</gene>
<dbReference type="KEGG" id="paqt:E8L99_10150"/>
<dbReference type="InterPro" id="IPR013685">
    <property type="entry name" value="POTRA_FtsQ_type"/>
</dbReference>
<dbReference type="Pfam" id="PF03799">
    <property type="entry name" value="FtsQ_DivIB_C"/>
    <property type="match status" value="1"/>
</dbReference>
<comment type="subcellular location">
    <subcellularLocation>
        <location evidence="9">Cell inner membrane</location>
        <topology evidence="9">Single-pass type II membrane protein</topology>
    </subcellularLocation>
    <subcellularLocation>
        <location evidence="1">Membrane</location>
    </subcellularLocation>
    <text evidence="9">Localizes to the division septum.</text>
</comment>
<dbReference type="OrthoDB" id="9783091at2"/>
<keyword evidence="12" id="KW-1185">Reference proteome</keyword>
<dbReference type="Pfam" id="PF08478">
    <property type="entry name" value="POTRA_1"/>
    <property type="match status" value="1"/>
</dbReference>
<dbReference type="InterPro" id="IPR034746">
    <property type="entry name" value="POTRA"/>
</dbReference>
<dbReference type="EMBL" id="CP039865">
    <property type="protein sequence ID" value="QCK86090.1"/>
    <property type="molecule type" value="Genomic_DNA"/>
</dbReference>
<accession>A0A4D7QDK6</accession>
<keyword evidence="5 9" id="KW-0812">Transmembrane</keyword>
<dbReference type="InterPro" id="IPR005548">
    <property type="entry name" value="Cell_div_FtsQ/DivIB_C"/>
</dbReference>
<reference evidence="11 12" key="1">
    <citation type="submission" date="2019-04" db="EMBL/GenBank/DDBJ databases">
        <title>Phreatobacter aquaticus sp. nov.</title>
        <authorList>
            <person name="Choi A."/>
            <person name="Baek K."/>
        </authorList>
    </citation>
    <scope>NUCLEOTIDE SEQUENCE [LARGE SCALE GENOMIC DNA]</scope>
    <source>
        <strain evidence="11 12">NMCR1094</strain>
    </source>
</reference>
<dbReference type="GO" id="GO:0032153">
    <property type="term" value="C:cell division site"/>
    <property type="evidence" value="ECO:0007669"/>
    <property type="project" value="UniProtKB-UniRule"/>
</dbReference>
<feature type="domain" description="POTRA" evidence="10">
    <location>
        <begin position="116"/>
        <end position="184"/>
    </location>
</feature>
<protein>
    <recommendedName>
        <fullName evidence="9">Cell division protein FtsQ</fullName>
    </recommendedName>
</protein>
<dbReference type="GO" id="GO:0043093">
    <property type="term" value="P:FtsZ-dependent cytokinesis"/>
    <property type="evidence" value="ECO:0007669"/>
    <property type="project" value="UniProtKB-UniRule"/>
</dbReference>
<feature type="transmembrane region" description="Helical" evidence="9">
    <location>
        <begin position="69"/>
        <end position="90"/>
    </location>
</feature>
<sequence length="337" mass="37010">MDGFGRFARSLTSRLESAVADALGHASQSMVRRQRLASEAAAAEENFQRPSAWAFWLRRLSIRIANLHLPRFAGLAATFILFAGTGLYGIQRGGHWPVVNGWLLSVGDQAANAVGLQAKAVRITGNRQLAHADILDLAGIGPETSVLFFDPDAARARLKANPWIADATVQKLYPDQLQVAVVEREPFALWQRDGKIVVIGADGAVIVDHLDSRFQAMPLVVGRGADARVREIVDLIADRPELSRVVRAAVLVAERRWNLVLKNGIDVRLPDTNVEAALADLLRLDAEKKLMSRDVTMIDLRVPGRVAVRLSDDAFKAHETAMRDRQKARRRAAGTDT</sequence>
<name>A0A4D7QDK6_9HYPH</name>
<dbReference type="Gene3D" id="3.40.50.11690">
    <property type="entry name" value="Cell division protein FtsQ/DivIB"/>
    <property type="match status" value="1"/>
</dbReference>